<accession>A0A0C3GXN5</accession>
<dbReference type="EMBL" id="KN832876">
    <property type="protein sequence ID" value="KIN00821.1"/>
    <property type="molecule type" value="Genomic_DNA"/>
</dbReference>
<comment type="similarity">
    <text evidence="1">Belongs to the GTP cyclohydrolase I type 2/NIF3 family.</text>
</comment>
<feature type="binding site" evidence="2">
    <location>
        <position position="255"/>
    </location>
    <ligand>
        <name>a divalent metal cation</name>
        <dbReference type="ChEBI" id="CHEBI:60240"/>
        <label>1</label>
    </ligand>
</feature>
<feature type="binding site" evidence="2">
    <location>
        <position position="83"/>
    </location>
    <ligand>
        <name>a divalent metal cation</name>
        <dbReference type="ChEBI" id="CHEBI:60240"/>
        <label>1</label>
    </ligand>
</feature>
<evidence type="ECO:0000313" key="4">
    <source>
        <dbReference type="Proteomes" id="UP000054321"/>
    </source>
</evidence>
<evidence type="ECO:0000256" key="1">
    <source>
        <dbReference type="ARBA" id="ARBA00006964"/>
    </source>
</evidence>
<reference evidence="4" key="2">
    <citation type="submission" date="2015-01" db="EMBL/GenBank/DDBJ databases">
        <title>Evolutionary Origins and Diversification of the Mycorrhizal Mutualists.</title>
        <authorList>
            <consortium name="DOE Joint Genome Institute"/>
            <consortium name="Mycorrhizal Genomics Consortium"/>
            <person name="Kohler A."/>
            <person name="Kuo A."/>
            <person name="Nagy L.G."/>
            <person name="Floudas D."/>
            <person name="Copeland A."/>
            <person name="Barry K.W."/>
            <person name="Cichocki N."/>
            <person name="Veneault-Fourrey C."/>
            <person name="LaButti K."/>
            <person name="Lindquist E.A."/>
            <person name="Lipzen A."/>
            <person name="Lundell T."/>
            <person name="Morin E."/>
            <person name="Murat C."/>
            <person name="Riley R."/>
            <person name="Ohm R."/>
            <person name="Sun H."/>
            <person name="Tunlid A."/>
            <person name="Henrissat B."/>
            <person name="Grigoriev I.V."/>
            <person name="Hibbett D.S."/>
            <person name="Martin F."/>
        </authorList>
    </citation>
    <scope>NUCLEOTIDE SEQUENCE [LARGE SCALE GENOMIC DNA]</scope>
    <source>
        <strain evidence="4">Zn</strain>
    </source>
</reference>
<evidence type="ECO:0000256" key="2">
    <source>
        <dbReference type="PIRSR" id="PIRSR602678-1"/>
    </source>
</evidence>
<organism evidence="3 4">
    <name type="scientific">Oidiodendron maius (strain Zn)</name>
    <dbReference type="NCBI Taxonomy" id="913774"/>
    <lineage>
        <taxon>Eukaryota</taxon>
        <taxon>Fungi</taxon>
        <taxon>Dikarya</taxon>
        <taxon>Ascomycota</taxon>
        <taxon>Pezizomycotina</taxon>
        <taxon>Leotiomycetes</taxon>
        <taxon>Leotiomycetes incertae sedis</taxon>
        <taxon>Myxotrichaceae</taxon>
        <taxon>Oidiodendron</taxon>
    </lineage>
</organism>
<dbReference type="Pfam" id="PF01784">
    <property type="entry name" value="DUF34_NIF3"/>
    <property type="match status" value="1"/>
</dbReference>
<protein>
    <recommendedName>
        <fullName evidence="5">NGG1p interacting factor 3</fullName>
    </recommendedName>
</protein>
<dbReference type="GO" id="GO:0005739">
    <property type="term" value="C:mitochondrion"/>
    <property type="evidence" value="ECO:0007669"/>
    <property type="project" value="EnsemblFungi"/>
</dbReference>
<dbReference type="STRING" id="913774.A0A0C3GXN5"/>
<dbReference type="InterPro" id="IPR036069">
    <property type="entry name" value="DUF34/NIF3_sf"/>
</dbReference>
<dbReference type="PANTHER" id="PTHR13799">
    <property type="entry name" value="NGG1 INTERACTING FACTOR 3"/>
    <property type="match status" value="1"/>
</dbReference>
<dbReference type="HOGENOM" id="CLU_037423_0_1_1"/>
<dbReference type="InterPro" id="IPR002678">
    <property type="entry name" value="DUF34/NIF3"/>
</dbReference>
<dbReference type="NCBIfam" id="TIGR00486">
    <property type="entry name" value="YbgI_SA1388"/>
    <property type="match status" value="1"/>
</dbReference>
<evidence type="ECO:0008006" key="5">
    <source>
        <dbReference type="Google" id="ProtNLM"/>
    </source>
</evidence>
<dbReference type="OrthoDB" id="3345469at2759"/>
<dbReference type="FunFam" id="3.40.1390.30:FF:000001">
    <property type="entry name" value="GTP cyclohydrolase 1 type 2"/>
    <property type="match status" value="1"/>
</dbReference>
<dbReference type="AlphaFoldDB" id="A0A0C3GXN5"/>
<dbReference type="PANTHER" id="PTHR13799:SF13">
    <property type="entry name" value="NIF3-LIKE PROTEIN 1"/>
    <property type="match status" value="1"/>
</dbReference>
<dbReference type="GO" id="GO:0046872">
    <property type="term" value="F:metal ion binding"/>
    <property type="evidence" value="ECO:0007669"/>
    <property type="project" value="UniProtKB-KW"/>
</dbReference>
<keyword evidence="2" id="KW-0479">Metal-binding</keyword>
<dbReference type="SUPFAM" id="SSF102705">
    <property type="entry name" value="NIF3 (NGG1p interacting factor 3)-like"/>
    <property type="match status" value="1"/>
</dbReference>
<evidence type="ECO:0000313" key="3">
    <source>
        <dbReference type="EMBL" id="KIN00821.1"/>
    </source>
</evidence>
<feature type="binding site" evidence="2">
    <location>
        <position position="121"/>
    </location>
    <ligand>
        <name>a divalent metal cation</name>
        <dbReference type="ChEBI" id="CHEBI:60240"/>
        <label>1</label>
    </ligand>
</feature>
<name>A0A0C3GXN5_OIDMZ</name>
<sequence length="315" mass="34085">MSISAMSSSATQASPFTRAVIRAVRKLYPESLADKSFDNTGLLLEAPYRPGHLKNSALLTIDLTKAVADEAIARKDSIIITYHPIIFRALKSITLGNSQQSTLLRLAQEGISVYSPHTAVDAAPGGLIDWLADILVHDRSSITPIKEAPPGFNGAGYGRIVRFQAPLLLGTISERIQNLLGNLSGLSIAVPQTIQPKHKPLIKISSVGICAGSGGSLLNGLDVDLLFTGELSHHEALAAIEQGKCVITTFHSNTEREFLKRKMQPALEAELKSMAKEEDAKEFGLGGDFQIAVSEVDKDPFEFVMRHDAGWYLKT</sequence>
<proteinExistence type="inferred from homology"/>
<dbReference type="InParanoid" id="A0A0C3GXN5"/>
<dbReference type="Proteomes" id="UP000054321">
    <property type="component" value="Unassembled WGS sequence"/>
</dbReference>
<gene>
    <name evidence="3" type="ORF">OIDMADRAFT_162663</name>
</gene>
<dbReference type="FunCoup" id="A0A0C3GXN5">
    <property type="interactions" value="666"/>
</dbReference>
<feature type="binding site" evidence="2">
    <location>
        <position position="251"/>
    </location>
    <ligand>
        <name>a divalent metal cation</name>
        <dbReference type="ChEBI" id="CHEBI:60240"/>
        <label>1</label>
    </ligand>
</feature>
<dbReference type="Gene3D" id="3.40.1390.30">
    <property type="entry name" value="NIF3 (NGG1p interacting factor 3)-like"/>
    <property type="match status" value="1"/>
</dbReference>
<keyword evidence="4" id="KW-1185">Reference proteome</keyword>
<reference evidence="3 4" key="1">
    <citation type="submission" date="2014-04" db="EMBL/GenBank/DDBJ databases">
        <authorList>
            <consortium name="DOE Joint Genome Institute"/>
            <person name="Kuo A."/>
            <person name="Martino E."/>
            <person name="Perotto S."/>
            <person name="Kohler A."/>
            <person name="Nagy L.G."/>
            <person name="Floudas D."/>
            <person name="Copeland A."/>
            <person name="Barry K.W."/>
            <person name="Cichocki N."/>
            <person name="Veneault-Fourrey C."/>
            <person name="LaButti K."/>
            <person name="Lindquist E.A."/>
            <person name="Lipzen A."/>
            <person name="Lundell T."/>
            <person name="Morin E."/>
            <person name="Murat C."/>
            <person name="Sun H."/>
            <person name="Tunlid A."/>
            <person name="Henrissat B."/>
            <person name="Grigoriev I.V."/>
            <person name="Hibbett D.S."/>
            <person name="Martin F."/>
            <person name="Nordberg H.P."/>
            <person name="Cantor M.N."/>
            <person name="Hua S.X."/>
        </authorList>
    </citation>
    <scope>NUCLEOTIDE SEQUENCE [LARGE SCALE GENOMIC DNA]</scope>
    <source>
        <strain evidence="3 4">Zn</strain>
    </source>
</reference>